<feature type="compositionally biased region" description="Polar residues" evidence="2">
    <location>
        <begin position="366"/>
        <end position="383"/>
    </location>
</feature>
<evidence type="ECO:0000256" key="1">
    <source>
        <dbReference type="ARBA" id="ARBA00009893"/>
    </source>
</evidence>
<accession>A0A383UTU2</accession>
<evidence type="ECO:0000313" key="4">
    <source>
        <dbReference type="EMBL" id="SZF02750.1"/>
    </source>
</evidence>
<protein>
    <recommendedName>
        <fullName evidence="3">Acyltransferase MbtK/IucB-like conserved domain-containing protein</fullName>
    </recommendedName>
</protein>
<gene>
    <name evidence="4" type="ORF">BLGHR1_13536</name>
</gene>
<dbReference type="VEuPathDB" id="FungiDB:BLGHR1_13536"/>
<organism evidence="4 5">
    <name type="scientific">Blumeria hordei</name>
    <name type="common">Barley powdery mildew</name>
    <name type="synonym">Blumeria graminis f. sp. hordei</name>
    <dbReference type="NCBI Taxonomy" id="2867405"/>
    <lineage>
        <taxon>Eukaryota</taxon>
        <taxon>Fungi</taxon>
        <taxon>Dikarya</taxon>
        <taxon>Ascomycota</taxon>
        <taxon>Pezizomycotina</taxon>
        <taxon>Leotiomycetes</taxon>
        <taxon>Erysiphales</taxon>
        <taxon>Erysiphaceae</taxon>
        <taxon>Blumeria</taxon>
    </lineage>
</organism>
<reference evidence="4 5" key="1">
    <citation type="submission" date="2017-11" db="EMBL/GenBank/DDBJ databases">
        <authorList>
            <person name="Kracher B."/>
        </authorList>
    </citation>
    <scope>NUCLEOTIDE SEQUENCE [LARGE SCALE GENOMIC DNA]</scope>
    <source>
        <strain evidence="4 5">RACE1</strain>
    </source>
</reference>
<dbReference type="InterPro" id="IPR016181">
    <property type="entry name" value="Acyl_CoA_acyltransferase"/>
</dbReference>
<evidence type="ECO:0000256" key="2">
    <source>
        <dbReference type="SAM" id="MobiDB-lite"/>
    </source>
</evidence>
<dbReference type="EMBL" id="UNSH01000045">
    <property type="protein sequence ID" value="SZF02750.1"/>
    <property type="molecule type" value="Genomic_DNA"/>
</dbReference>
<dbReference type="InterPro" id="IPR019432">
    <property type="entry name" value="Acyltransferase_MbtK/IucB-like"/>
</dbReference>
<evidence type="ECO:0000259" key="3">
    <source>
        <dbReference type="SMART" id="SM01006"/>
    </source>
</evidence>
<name>A0A383UTU2_BLUHO</name>
<sequence>MRPTSAHSPESVAVDACPTKYVRSNTTNTTNSSSKLPDNRNLFLPNGQRLTVLPVFGGFFFKSNDISLHSNVFPAGWTVILQTEYPHSEDSSDESDEDIRGRHEKRTRHIFPYKQPTLQQDYLFISSISNPSSNDFQAPTSHVRQTAMMLWASLYWYFHQKEPSRLMCDEASKSTPESGKPQGEWRINIKSEGVLRGRGLVQKLERMGLVMSEDSSVGVKLSDNGVQDSVNLFTSRRAFWQLPMKLFIFTLSGPASIFVASPYGSRPGSPVWGDHKNSTSTNRDSGELYFRHPSPGIISPFITGPSTNNEVHFLNYYPPAPLQYVITDGVRHPLRPKPPSQGEVFYSRYIPSVGQYLTFRTASLSEKPITTNGPTSQASSHVFTPSHHANNSLPALSPLSSSHPHSNHAPYNLSGHISTFSLDGGSLTPHIENTHPPKLTDLQLLHNWMNIPRVAKFWGCDGPISKQEAFLRKNLESRHSFPVIGLWDEKPFGYFEIYWAKEDILGRNIGDGSLGDWDRGFHVLVGENEFRGKNRVQCWMTALAHWAFTDDIRTSCTVLEPRIDNVKFISHLQDTGFLKEREVTFPHKQSALMKLRRDNFEAPVI</sequence>
<dbReference type="AlphaFoldDB" id="A0A383UTU2"/>
<dbReference type="SUPFAM" id="SSF55729">
    <property type="entry name" value="Acyl-CoA N-acyltransferases (Nat)"/>
    <property type="match status" value="1"/>
</dbReference>
<proteinExistence type="inferred from homology"/>
<evidence type="ECO:0000313" key="5">
    <source>
        <dbReference type="Proteomes" id="UP000275772"/>
    </source>
</evidence>
<dbReference type="GO" id="GO:0016410">
    <property type="term" value="F:N-acyltransferase activity"/>
    <property type="evidence" value="ECO:0007669"/>
    <property type="project" value="TreeGrafter"/>
</dbReference>
<dbReference type="SMART" id="SM01006">
    <property type="entry name" value="AlcB"/>
    <property type="match status" value="1"/>
</dbReference>
<feature type="domain" description="Acyltransferase MbtK/IucB-like conserved" evidence="3">
    <location>
        <begin position="435"/>
        <end position="481"/>
    </location>
</feature>
<dbReference type="Pfam" id="PF13523">
    <property type="entry name" value="Acetyltransf_8"/>
    <property type="match status" value="1"/>
</dbReference>
<dbReference type="PANTHER" id="PTHR31438:SF1">
    <property type="entry name" value="LYSINE N-ACYLTRANSFERASE C17G9.06C-RELATED"/>
    <property type="match status" value="1"/>
</dbReference>
<comment type="similarity">
    <text evidence="1">Belongs to the lysine N-acyltransferase MbtK family.</text>
</comment>
<feature type="region of interest" description="Disordered" evidence="2">
    <location>
        <begin position="86"/>
        <end position="106"/>
    </location>
</feature>
<dbReference type="GO" id="GO:0019290">
    <property type="term" value="P:siderophore biosynthetic process"/>
    <property type="evidence" value="ECO:0007669"/>
    <property type="project" value="InterPro"/>
</dbReference>
<dbReference type="Proteomes" id="UP000275772">
    <property type="component" value="Unassembled WGS sequence"/>
</dbReference>
<dbReference type="PANTHER" id="PTHR31438">
    <property type="entry name" value="LYSINE N-ACYLTRANSFERASE C17G9.06C-RELATED"/>
    <property type="match status" value="1"/>
</dbReference>
<dbReference type="Gene3D" id="3.40.630.30">
    <property type="match status" value="1"/>
</dbReference>
<feature type="region of interest" description="Disordered" evidence="2">
    <location>
        <begin position="366"/>
        <end position="387"/>
    </location>
</feature>